<dbReference type="PANTHER" id="PTHR46124:SF2">
    <property type="entry name" value="D-AMINOACYL-TRNA DEACYLASE"/>
    <property type="match status" value="1"/>
</dbReference>
<dbReference type="InterPro" id="IPR032466">
    <property type="entry name" value="Metal_Hydrolase"/>
</dbReference>
<feature type="binding site" evidence="3">
    <location>
        <position position="7"/>
    </location>
    <ligand>
        <name>a divalent metal cation</name>
        <dbReference type="ChEBI" id="CHEBI:60240"/>
        <label>1</label>
    </ligand>
</feature>
<dbReference type="Gene3D" id="3.20.20.140">
    <property type="entry name" value="Metal-dependent hydrolases"/>
    <property type="match status" value="1"/>
</dbReference>
<evidence type="ECO:0000256" key="2">
    <source>
        <dbReference type="ARBA" id="ARBA00022801"/>
    </source>
</evidence>
<dbReference type="InterPro" id="IPR001130">
    <property type="entry name" value="TatD-like"/>
</dbReference>
<dbReference type="GO" id="GO:0004536">
    <property type="term" value="F:DNA nuclease activity"/>
    <property type="evidence" value="ECO:0007669"/>
    <property type="project" value="InterPro"/>
</dbReference>
<name>A0A9D1IW38_9CLOT</name>
<dbReference type="SUPFAM" id="SSF51556">
    <property type="entry name" value="Metallo-dependent hydrolases"/>
    <property type="match status" value="1"/>
</dbReference>
<feature type="binding site" evidence="3">
    <location>
        <position position="202"/>
    </location>
    <ligand>
        <name>a divalent metal cation</name>
        <dbReference type="ChEBI" id="CHEBI:60240"/>
        <label>1</label>
    </ligand>
</feature>
<evidence type="ECO:0000313" key="4">
    <source>
        <dbReference type="EMBL" id="HIU43094.1"/>
    </source>
</evidence>
<organism evidence="4 5">
    <name type="scientific">Candidatus Ventrousia excrementavium</name>
    <dbReference type="NCBI Taxonomy" id="2840961"/>
    <lineage>
        <taxon>Bacteria</taxon>
        <taxon>Bacillati</taxon>
        <taxon>Bacillota</taxon>
        <taxon>Clostridia</taxon>
        <taxon>Eubacteriales</taxon>
        <taxon>Clostridiaceae</taxon>
        <taxon>Clostridiaceae incertae sedis</taxon>
        <taxon>Candidatus Ventrousia</taxon>
    </lineage>
</organism>
<reference evidence="4" key="1">
    <citation type="submission" date="2020-10" db="EMBL/GenBank/DDBJ databases">
        <authorList>
            <person name="Gilroy R."/>
        </authorList>
    </citation>
    <scope>NUCLEOTIDE SEQUENCE</scope>
    <source>
        <strain evidence="4">CHK191-8634</strain>
    </source>
</reference>
<dbReference type="PIRSF" id="PIRSF005902">
    <property type="entry name" value="DNase_TatD"/>
    <property type="match status" value="1"/>
</dbReference>
<dbReference type="PANTHER" id="PTHR46124">
    <property type="entry name" value="D-AMINOACYL-TRNA DEACYLASE"/>
    <property type="match status" value="1"/>
</dbReference>
<dbReference type="EMBL" id="DVMR01000026">
    <property type="protein sequence ID" value="HIU43094.1"/>
    <property type="molecule type" value="Genomic_DNA"/>
</dbReference>
<gene>
    <name evidence="4" type="ORF">IAB67_02220</name>
</gene>
<comment type="caution">
    <text evidence="4">The sequence shown here is derived from an EMBL/GenBank/DDBJ whole genome shotgun (WGS) entry which is preliminary data.</text>
</comment>
<feature type="binding site" evidence="3">
    <location>
        <position position="129"/>
    </location>
    <ligand>
        <name>a divalent metal cation</name>
        <dbReference type="ChEBI" id="CHEBI:60240"/>
        <label>2</label>
    </ligand>
</feature>
<dbReference type="Proteomes" id="UP000824073">
    <property type="component" value="Unassembled WGS sequence"/>
</dbReference>
<dbReference type="GO" id="GO:0016788">
    <property type="term" value="F:hydrolase activity, acting on ester bonds"/>
    <property type="evidence" value="ECO:0007669"/>
    <property type="project" value="InterPro"/>
</dbReference>
<dbReference type="Pfam" id="PF01026">
    <property type="entry name" value="TatD_DNase"/>
    <property type="match status" value="1"/>
</dbReference>
<feature type="binding site" evidence="3">
    <location>
        <position position="9"/>
    </location>
    <ligand>
        <name>a divalent metal cation</name>
        <dbReference type="ChEBI" id="CHEBI:60240"/>
        <label>1</label>
    </ligand>
</feature>
<dbReference type="InterPro" id="IPR018228">
    <property type="entry name" value="DNase_TatD-rel_CS"/>
</dbReference>
<feature type="binding site" evidence="3">
    <location>
        <position position="93"/>
    </location>
    <ligand>
        <name>a divalent metal cation</name>
        <dbReference type="ChEBI" id="CHEBI:60240"/>
        <label>1</label>
    </ligand>
</feature>
<dbReference type="GO" id="GO:0046872">
    <property type="term" value="F:metal ion binding"/>
    <property type="evidence" value="ECO:0007669"/>
    <property type="project" value="UniProtKB-KW"/>
</dbReference>
<proteinExistence type="predicted"/>
<keyword evidence="2 4" id="KW-0378">Hydrolase</keyword>
<keyword evidence="1 3" id="KW-0479">Metal-binding</keyword>
<sequence>MKLFDTHAHYENGRFDADRDDVLRSLPDKGIEFVANIGSDMETSRQSVALAEQYPFIWAAVGVHPHDAKNFVPDNLDELAALLAHPRVRALGEIGLDYHYDFSERSDQKRVFLQQMELARALNVPVVIHEREACADTLDILRQFPTVRGVCHCFSGSIETARELLKLDYMISFTGNITFKNARRAPEVIAWLPEDRIMLETDCPYMAPEPFRGRRCDSGYLYRVCETAAAIRGVSPEHLAEATLQNGRRFYNI</sequence>
<evidence type="ECO:0000313" key="5">
    <source>
        <dbReference type="Proteomes" id="UP000824073"/>
    </source>
</evidence>
<dbReference type="CDD" id="cd01310">
    <property type="entry name" value="TatD_DNAse"/>
    <property type="match status" value="1"/>
</dbReference>
<dbReference type="NCBIfam" id="TIGR00010">
    <property type="entry name" value="YchF/TatD family DNA exonuclease"/>
    <property type="match status" value="1"/>
</dbReference>
<dbReference type="InterPro" id="IPR015991">
    <property type="entry name" value="TatD/YcfH-like"/>
</dbReference>
<evidence type="ECO:0000256" key="1">
    <source>
        <dbReference type="ARBA" id="ARBA00022723"/>
    </source>
</evidence>
<reference evidence="4" key="2">
    <citation type="journal article" date="2021" name="PeerJ">
        <title>Extensive microbial diversity within the chicken gut microbiome revealed by metagenomics and culture.</title>
        <authorList>
            <person name="Gilroy R."/>
            <person name="Ravi A."/>
            <person name="Getino M."/>
            <person name="Pursley I."/>
            <person name="Horton D.L."/>
            <person name="Alikhan N.F."/>
            <person name="Baker D."/>
            <person name="Gharbi K."/>
            <person name="Hall N."/>
            <person name="Watson M."/>
            <person name="Adriaenssens E.M."/>
            <person name="Foster-Nyarko E."/>
            <person name="Jarju S."/>
            <person name="Secka A."/>
            <person name="Antonio M."/>
            <person name="Oren A."/>
            <person name="Chaudhuri R.R."/>
            <person name="La Ragione R."/>
            <person name="Hildebrand F."/>
            <person name="Pallen M.J."/>
        </authorList>
    </citation>
    <scope>NUCLEOTIDE SEQUENCE</scope>
    <source>
        <strain evidence="4">CHK191-8634</strain>
    </source>
</reference>
<accession>A0A9D1IW38</accession>
<feature type="binding site" evidence="3">
    <location>
        <position position="152"/>
    </location>
    <ligand>
        <name>a divalent metal cation</name>
        <dbReference type="ChEBI" id="CHEBI:60240"/>
        <label>2</label>
    </ligand>
</feature>
<evidence type="ECO:0000256" key="3">
    <source>
        <dbReference type="PIRSR" id="PIRSR005902-1"/>
    </source>
</evidence>
<dbReference type="PROSITE" id="PS01091">
    <property type="entry name" value="TATD_3"/>
    <property type="match status" value="1"/>
</dbReference>
<protein>
    <submittedName>
        <fullName evidence="4">TatD family hydrolase</fullName>
    </submittedName>
</protein>
<dbReference type="GO" id="GO:0005829">
    <property type="term" value="C:cytosol"/>
    <property type="evidence" value="ECO:0007669"/>
    <property type="project" value="TreeGrafter"/>
</dbReference>
<dbReference type="FunFam" id="3.20.20.140:FF:000005">
    <property type="entry name" value="TatD family hydrolase"/>
    <property type="match status" value="1"/>
</dbReference>
<dbReference type="AlphaFoldDB" id="A0A9D1IW38"/>